<dbReference type="Gene3D" id="2.30.30.100">
    <property type="match status" value="1"/>
</dbReference>
<dbReference type="GO" id="GO:0006398">
    <property type="term" value="P:mRNA 3'-end processing by stem-loop binding and cleavage"/>
    <property type="evidence" value="ECO:0007669"/>
    <property type="project" value="TreeGrafter"/>
</dbReference>
<feature type="domain" description="Sm" evidence="1">
    <location>
        <begin position="4"/>
        <end position="41"/>
    </location>
</feature>
<dbReference type="SUPFAM" id="SSF50182">
    <property type="entry name" value="Sm-like ribonucleoproteins"/>
    <property type="match status" value="1"/>
</dbReference>
<dbReference type="PANTHER" id="PTHR21196">
    <property type="entry name" value="U7 SNRNA-ASSOCIATED SM-LIKE PROTEIN LSM10"/>
    <property type="match status" value="1"/>
</dbReference>
<protein>
    <recommendedName>
        <fullName evidence="1">Sm domain-containing protein</fullName>
    </recommendedName>
</protein>
<dbReference type="InterPro" id="IPR010920">
    <property type="entry name" value="LSM_dom_sf"/>
</dbReference>
<dbReference type="GO" id="GO:0071209">
    <property type="term" value="F:U7 snRNA binding"/>
    <property type="evidence" value="ECO:0007669"/>
    <property type="project" value="TreeGrafter"/>
</dbReference>
<keyword evidence="3" id="KW-1185">Reference proteome</keyword>
<name>A0A8S1ATA3_ARCPL</name>
<evidence type="ECO:0000259" key="1">
    <source>
        <dbReference type="Pfam" id="PF01423"/>
    </source>
</evidence>
<dbReference type="Pfam" id="PF01423">
    <property type="entry name" value="LSM"/>
    <property type="match status" value="1"/>
</dbReference>
<reference evidence="2 3" key="1">
    <citation type="submission" date="2020-04" db="EMBL/GenBank/DDBJ databases">
        <authorList>
            <person name="Wallbank WR R."/>
            <person name="Pardo Diaz C."/>
            <person name="Kozak K."/>
            <person name="Martin S."/>
            <person name="Jiggins C."/>
            <person name="Moest M."/>
            <person name="Warren A I."/>
            <person name="Byers J.R.P. K."/>
            <person name="Montejo-Kovacevich G."/>
            <person name="Yen C E."/>
        </authorList>
    </citation>
    <scope>NUCLEOTIDE SEQUENCE [LARGE SCALE GENOMIC DNA]</scope>
</reference>
<dbReference type="GO" id="GO:0071254">
    <property type="term" value="C:cytoplasmic U snRNP body"/>
    <property type="evidence" value="ECO:0007669"/>
    <property type="project" value="TreeGrafter"/>
</dbReference>
<dbReference type="GO" id="GO:0071208">
    <property type="term" value="F:histone pre-mRNA DCP binding"/>
    <property type="evidence" value="ECO:0007669"/>
    <property type="project" value="TreeGrafter"/>
</dbReference>
<dbReference type="Proteomes" id="UP000494106">
    <property type="component" value="Unassembled WGS sequence"/>
</dbReference>
<accession>A0A8S1ATA3</accession>
<dbReference type="OrthoDB" id="10256176at2759"/>
<dbReference type="PANTHER" id="PTHR21196:SF1">
    <property type="entry name" value="U7 SNRNA-ASSOCIATED SM-LIKE PROTEIN LSM10"/>
    <property type="match status" value="1"/>
</dbReference>
<evidence type="ECO:0000313" key="2">
    <source>
        <dbReference type="EMBL" id="CAB3248497.1"/>
    </source>
</evidence>
<gene>
    <name evidence="2" type="ORF">APLA_LOCUS11751</name>
</gene>
<dbReference type="AlphaFoldDB" id="A0A8S1ATA3"/>
<dbReference type="GO" id="GO:0016604">
    <property type="term" value="C:nuclear body"/>
    <property type="evidence" value="ECO:0007669"/>
    <property type="project" value="TreeGrafter"/>
</dbReference>
<organism evidence="2 3">
    <name type="scientific">Arctia plantaginis</name>
    <name type="common">Wood tiger moth</name>
    <name type="synonym">Phalaena plantaginis</name>
    <dbReference type="NCBI Taxonomy" id="874455"/>
    <lineage>
        <taxon>Eukaryota</taxon>
        <taxon>Metazoa</taxon>
        <taxon>Ecdysozoa</taxon>
        <taxon>Arthropoda</taxon>
        <taxon>Hexapoda</taxon>
        <taxon>Insecta</taxon>
        <taxon>Pterygota</taxon>
        <taxon>Neoptera</taxon>
        <taxon>Endopterygota</taxon>
        <taxon>Lepidoptera</taxon>
        <taxon>Glossata</taxon>
        <taxon>Ditrysia</taxon>
        <taxon>Noctuoidea</taxon>
        <taxon>Erebidae</taxon>
        <taxon>Arctiinae</taxon>
        <taxon>Arctia</taxon>
    </lineage>
</organism>
<proteinExistence type="predicted"/>
<dbReference type="InterPro" id="IPR052840">
    <property type="entry name" value="U7_snRNA_Sm-like"/>
</dbReference>
<dbReference type="InterPro" id="IPR001163">
    <property type="entry name" value="Sm_dom_euk/arc"/>
</dbReference>
<dbReference type="EMBL" id="CADEBC010000534">
    <property type="protein sequence ID" value="CAB3248497.1"/>
    <property type="molecule type" value="Genomic_DNA"/>
</dbReference>
<sequence>MDIVDGYMNLSFTNVVYCDPQGNEFFFENMFIQGRNIRYVHIPETTSIVSTINKELSSSKKPVANKKGVNESRKVKKALKQHLETVASLQ</sequence>
<comment type="caution">
    <text evidence="2">The sequence shown here is derived from an EMBL/GenBank/DDBJ whole genome shotgun (WGS) entry which is preliminary data.</text>
</comment>
<evidence type="ECO:0000313" key="3">
    <source>
        <dbReference type="Proteomes" id="UP000494106"/>
    </source>
</evidence>